<feature type="non-terminal residue" evidence="1">
    <location>
        <position position="1"/>
    </location>
</feature>
<proteinExistence type="predicted"/>
<dbReference type="EMBL" id="CAJVPU010002714">
    <property type="protein sequence ID" value="CAG8506365.1"/>
    <property type="molecule type" value="Genomic_DNA"/>
</dbReference>
<evidence type="ECO:0000313" key="1">
    <source>
        <dbReference type="EMBL" id="CAG8506365.1"/>
    </source>
</evidence>
<dbReference type="Proteomes" id="UP000789702">
    <property type="component" value="Unassembled WGS sequence"/>
</dbReference>
<reference evidence="1" key="1">
    <citation type="submission" date="2021-06" db="EMBL/GenBank/DDBJ databases">
        <authorList>
            <person name="Kallberg Y."/>
            <person name="Tangrot J."/>
            <person name="Rosling A."/>
        </authorList>
    </citation>
    <scope>NUCLEOTIDE SEQUENCE</scope>
    <source>
        <strain evidence="1">IL203A</strain>
    </source>
</reference>
<keyword evidence="2" id="KW-1185">Reference proteome</keyword>
<gene>
    <name evidence="1" type="ORF">DHETER_LOCUS3247</name>
</gene>
<organism evidence="1 2">
    <name type="scientific">Dentiscutata heterogama</name>
    <dbReference type="NCBI Taxonomy" id="1316150"/>
    <lineage>
        <taxon>Eukaryota</taxon>
        <taxon>Fungi</taxon>
        <taxon>Fungi incertae sedis</taxon>
        <taxon>Mucoromycota</taxon>
        <taxon>Glomeromycotina</taxon>
        <taxon>Glomeromycetes</taxon>
        <taxon>Diversisporales</taxon>
        <taxon>Gigasporaceae</taxon>
        <taxon>Dentiscutata</taxon>
    </lineage>
</organism>
<name>A0ACA9L3A7_9GLOM</name>
<comment type="caution">
    <text evidence="1">The sequence shown here is derived from an EMBL/GenBank/DDBJ whole genome shotgun (WGS) entry which is preliminary data.</text>
</comment>
<accession>A0ACA9L3A7</accession>
<evidence type="ECO:0000313" key="2">
    <source>
        <dbReference type="Proteomes" id="UP000789702"/>
    </source>
</evidence>
<sequence>DILIGMFNNDMFDTFVIKLEQLVINLDCSQEIEMELIGHNNLNDNDLSQLVATISNPVSVYSKG</sequence>
<protein>
    <submittedName>
        <fullName evidence="1">5795_t:CDS:1</fullName>
    </submittedName>
</protein>